<dbReference type="Gene3D" id="2.40.100.20">
    <property type="match status" value="1"/>
</dbReference>
<dbReference type="Pfam" id="PF18050">
    <property type="entry name" value="Cyclophil_like2"/>
    <property type="match status" value="1"/>
</dbReference>
<dbReference type="HOGENOM" id="CLU_099043_1_1_5"/>
<dbReference type="Proteomes" id="UP000005258">
    <property type="component" value="Plasmid pTM2"/>
</dbReference>
<reference evidence="2 3" key="1">
    <citation type="journal article" date="2012" name="J. Am. Chem. Soc.">
        <title>Bacterial biosynthesis and maturation of the didemnin anti-cancer agents.</title>
        <authorList>
            <person name="Xu Y."/>
            <person name="Kersten R.D."/>
            <person name="Nam S.J."/>
            <person name="Lu L."/>
            <person name="Al-Suwailem A.M."/>
            <person name="Zheng H."/>
            <person name="Fenical W."/>
            <person name="Dorrestein P.C."/>
            <person name="Moore B.S."/>
            <person name="Qian P.Y."/>
        </authorList>
    </citation>
    <scope>NUCLEOTIDE SEQUENCE [LARGE SCALE GENOMIC DNA]</scope>
    <source>
        <strain evidence="2 3">KA081020-065</strain>
    </source>
</reference>
<feature type="domain" description="Cyclophilin-like" evidence="1">
    <location>
        <begin position="5"/>
        <end position="108"/>
    </location>
</feature>
<dbReference type="KEGG" id="tmo:TMO_b0507"/>
<name>I3TUS7_TISMK</name>
<dbReference type="AlphaFoldDB" id="I3TUS7"/>
<dbReference type="InterPro" id="IPR029000">
    <property type="entry name" value="Cyclophilin-like_dom_sf"/>
</dbReference>
<keyword evidence="3" id="KW-1185">Reference proteome</keyword>
<evidence type="ECO:0000313" key="2">
    <source>
        <dbReference type="EMBL" id="AFK56515.1"/>
    </source>
</evidence>
<dbReference type="PATRIC" id="fig|1110502.3.peg.4766"/>
<protein>
    <submittedName>
        <fullName evidence="2">Major facilitator superfamily MFS_1</fullName>
    </submittedName>
</protein>
<proteinExistence type="predicted"/>
<accession>I3TUS7</accession>
<dbReference type="InterPro" id="IPR041183">
    <property type="entry name" value="Cyclophilin-like"/>
</dbReference>
<gene>
    <name evidence="2" type="ordered locus">TMO_b0507</name>
</gene>
<geneLocation type="plasmid" evidence="2 3">
    <name>pTM2</name>
</geneLocation>
<dbReference type="EMBL" id="CP003238">
    <property type="protein sequence ID" value="AFK56515.1"/>
    <property type="molecule type" value="Genomic_DNA"/>
</dbReference>
<dbReference type="SUPFAM" id="SSF50891">
    <property type="entry name" value="Cyclophilin-like"/>
    <property type="match status" value="1"/>
</dbReference>
<sequence>MQLRFTFDTHDFTATLDDTPTARDLMSMLPLDLTIEDYSTNEKIARLPRRLTEDGSGTFSGEAPGDLCYFAPWGNLAFFYKGYRYSRGLIRLGRLDGGIGPLLTRGSFPLSVQGVP</sequence>
<organism evidence="2 3">
    <name type="scientific">Tistrella mobilis (strain KA081020-065)</name>
    <dbReference type="NCBI Taxonomy" id="1110502"/>
    <lineage>
        <taxon>Bacteria</taxon>
        <taxon>Pseudomonadati</taxon>
        <taxon>Pseudomonadota</taxon>
        <taxon>Alphaproteobacteria</taxon>
        <taxon>Geminicoccales</taxon>
        <taxon>Geminicoccaceae</taxon>
        <taxon>Tistrella</taxon>
    </lineage>
</organism>
<keyword evidence="2" id="KW-0614">Plasmid</keyword>
<evidence type="ECO:0000313" key="3">
    <source>
        <dbReference type="Proteomes" id="UP000005258"/>
    </source>
</evidence>
<evidence type="ECO:0000259" key="1">
    <source>
        <dbReference type="Pfam" id="PF18050"/>
    </source>
</evidence>